<sequence>MFKRIGLLLTILFSFTLVLPGPTVRAAKLTGNQVKQQQQLQHFVKQRLVAKKGIYTNYLETDQRADTASGHEMLSESAGLYLQHLALTGKKKKFRRFYQQTKKTFYAHHQFSYRYDPKTKKRSPVNASVDDLRIINSLLLYNQKFHSKRYKKTANALYRGLKRNSLVDGRLYDYADGKTGQHAKTITLCYLDLETLQHFARGRKGNRQFKQQLRLVKKGYLGAQVPLYKTRFSYAKKRYVASKKLNVVESLLTMLHLAQVKQLPAASENWVQQQVSAGKLYNRYDQNGQALTTDQSAGGYALAAMIGKTTGNAKLYRSALQHVATFQVTSKSSPLFGGLGDAATKQAYSFDNLTALVAYDLAQSSY</sequence>
<name>A0A0R2CZN4_9LACO</name>
<accession>A0A0R2CZN4</accession>
<dbReference type="Gene3D" id="1.50.10.10">
    <property type="match status" value="1"/>
</dbReference>
<keyword evidence="2" id="KW-1185">Reference proteome</keyword>
<protein>
    <recommendedName>
        <fullName evidence="3">Glycosyl hydrolase family 8</fullName>
    </recommendedName>
</protein>
<dbReference type="PATRIC" id="fig|1423796.3.peg.1659"/>
<evidence type="ECO:0008006" key="3">
    <source>
        <dbReference type="Google" id="ProtNLM"/>
    </source>
</evidence>
<proteinExistence type="predicted"/>
<comment type="caution">
    <text evidence="1">The sequence shown here is derived from an EMBL/GenBank/DDBJ whole genome shotgun (WGS) entry which is preliminary data.</text>
</comment>
<reference evidence="1 2" key="1">
    <citation type="journal article" date="2015" name="Genome Announc.">
        <title>Expanding the biotechnology potential of lactobacilli through comparative genomics of 213 strains and associated genera.</title>
        <authorList>
            <person name="Sun Z."/>
            <person name="Harris H.M."/>
            <person name="McCann A."/>
            <person name="Guo C."/>
            <person name="Argimon S."/>
            <person name="Zhang W."/>
            <person name="Yang X."/>
            <person name="Jeffery I.B."/>
            <person name="Cooney J.C."/>
            <person name="Kagawa T.F."/>
            <person name="Liu W."/>
            <person name="Song Y."/>
            <person name="Salvetti E."/>
            <person name="Wrobel A."/>
            <person name="Rasinkangas P."/>
            <person name="Parkhill J."/>
            <person name="Rea M.C."/>
            <person name="O'Sullivan O."/>
            <person name="Ritari J."/>
            <person name="Douillard F.P."/>
            <person name="Paul Ross R."/>
            <person name="Yang R."/>
            <person name="Briner A.E."/>
            <person name="Felis G.E."/>
            <person name="de Vos W.M."/>
            <person name="Barrangou R."/>
            <person name="Klaenhammer T.R."/>
            <person name="Caufield P.W."/>
            <person name="Cui Y."/>
            <person name="Zhang H."/>
            <person name="O'Toole P.W."/>
        </authorList>
    </citation>
    <scope>NUCLEOTIDE SEQUENCE [LARGE SCALE GENOMIC DNA]</scope>
    <source>
        <strain evidence="1 2">DSM 20253</strain>
    </source>
</reference>
<dbReference type="Proteomes" id="UP000051638">
    <property type="component" value="Unassembled WGS sequence"/>
</dbReference>
<dbReference type="InterPro" id="IPR012341">
    <property type="entry name" value="6hp_glycosidase-like_sf"/>
</dbReference>
<dbReference type="SUPFAM" id="SSF48208">
    <property type="entry name" value="Six-hairpin glycosidases"/>
    <property type="match status" value="1"/>
</dbReference>
<dbReference type="GO" id="GO:0005975">
    <property type="term" value="P:carbohydrate metabolic process"/>
    <property type="evidence" value="ECO:0007669"/>
    <property type="project" value="InterPro"/>
</dbReference>
<dbReference type="InterPro" id="IPR008928">
    <property type="entry name" value="6-hairpin_glycosidase_sf"/>
</dbReference>
<dbReference type="RefSeq" id="WP_057874178.1">
    <property type="nucleotide sequence ID" value="NZ_AYYI01000044.1"/>
</dbReference>
<gene>
    <name evidence="1" type="ORF">FC24_GL001631</name>
</gene>
<evidence type="ECO:0000313" key="1">
    <source>
        <dbReference type="EMBL" id="KRM97184.1"/>
    </source>
</evidence>
<dbReference type="EMBL" id="AYYI01000044">
    <property type="protein sequence ID" value="KRM97184.1"/>
    <property type="molecule type" value="Genomic_DNA"/>
</dbReference>
<dbReference type="STRING" id="1423796.FC24_GL001631"/>
<dbReference type="AlphaFoldDB" id="A0A0R2CZN4"/>
<evidence type="ECO:0000313" key="2">
    <source>
        <dbReference type="Proteomes" id="UP000051638"/>
    </source>
</evidence>
<organism evidence="1 2">
    <name type="scientific">Loigolactobacillus rennini DSM 20253</name>
    <dbReference type="NCBI Taxonomy" id="1423796"/>
    <lineage>
        <taxon>Bacteria</taxon>
        <taxon>Bacillati</taxon>
        <taxon>Bacillota</taxon>
        <taxon>Bacilli</taxon>
        <taxon>Lactobacillales</taxon>
        <taxon>Lactobacillaceae</taxon>
        <taxon>Loigolactobacillus</taxon>
    </lineage>
</organism>
<dbReference type="OrthoDB" id="1779554at2"/>